<dbReference type="Pfam" id="PF04052">
    <property type="entry name" value="TolB_N"/>
    <property type="match status" value="1"/>
</dbReference>
<dbReference type="SUPFAM" id="SSF69304">
    <property type="entry name" value="Tricorn protease N-terminal domain"/>
    <property type="match status" value="1"/>
</dbReference>
<dbReference type="NCBIfam" id="TIGR02800">
    <property type="entry name" value="propeller_TolB"/>
    <property type="match status" value="1"/>
</dbReference>
<dbReference type="HAMAP" id="MF_00671">
    <property type="entry name" value="TolB"/>
    <property type="match status" value="1"/>
</dbReference>
<evidence type="ECO:0000256" key="1">
    <source>
        <dbReference type="ARBA" id="ARBA00004418"/>
    </source>
</evidence>
<evidence type="ECO:0000256" key="2">
    <source>
        <dbReference type="ARBA" id="ARBA00009820"/>
    </source>
</evidence>
<dbReference type="InterPro" id="IPR011659">
    <property type="entry name" value="WD40"/>
</dbReference>
<dbReference type="Proteomes" id="UP001205906">
    <property type="component" value="Unassembled WGS sequence"/>
</dbReference>
<evidence type="ECO:0000256" key="5">
    <source>
        <dbReference type="HAMAP-Rule" id="MF_00671"/>
    </source>
</evidence>
<accession>A0ABT1C038</accession>
<proteinExistence type="inferred from homology"/>
<keyword evidence="9" id="KW-1185">Reference proteome</keyword>
<dbReference type="InterPro" id="IPR011042">
    <property type="entry name" value="6-blade_b-propeller_TolB-like"/>
</dbReference>
<keyword evidence="5" id="KW-0132">Cell division</keyword>
<evidence type="ECO:0000256" key="4">
    <source>
        <dbReference type="ARBA" id="ARBA00022764"/>
    </source>
</evidence>
<comment type="subcellular location">
    <subcellularLocation>
        <location evidence="1 5">Periplasm</location>
    </subcellularLocation>
</comment>
<feature type="region of interest" description="Disordered" evidence="6">
    <location>
        <begin position="413"/>
        <end position="435"/>
    </location>
</feature>
<dbReference type="Pfam" id="PF07676">
    <property type="entry name" value="PD40"/>
    <property type="match status" value="4"/>
</dbReference>
<dbReference type="RefSeq" id="WP_252815018.1">
    <property type="nucleotide sequence ID" value="NZ_JAMXQS010000001.1"/>
</dbReference>
<evidence type="ECO:0000259" key="7">
    <source>
        <dbReference type="Pfam" id="PF04052"/>
    </source>
</evidence>
<feature type="domain" description="TolB N-terminal" evidence="7">
    <location>
        <begin position="31"/>
        <end position="132"/>
    </location>
</feature>
<evidence type="ECO:0000256" key="6">
    <source>
        <dbReference type="SAM" id="MobiDB-lite"/>
    </source>
</evidence>
<dbReference type="Gene3D" id="2.120.10.30">
    <property type="entry name" value="TolB, C-terminal domain"/>
    <property type="match status" value="1"/>
</dbReference>
<dbReference type="PANTHER" id="PTHR36842:SF1">
    <property type="entry name" value="PROTEIN TOLB"/>
    <property type="match status" value="1"/>
</dbReference>
<gene>
    <name evidence="5 8" type="primary">tolB</name>
    <name evidence="8" type="ORF">NGM99_00110</name>
</gene>
<sequence length="435" mass="47479" precursor="true">MKNLLRSLLTATALSFGATVAAVLPAHAQLVIDVNRGNVEPMPIAITDFQGDAVAQEISQIVQADLQRSGLFAPIDKAAFIEKITNPDAAPRFDDWKVINAQALVTGRVGREGDGRLRAEFRLWDTFGGQQLIGEQFFANPQNSRRVAHIIADSIYEKLTGEKGYFDTRVVYIDETGSKQNRVKRLAIMDQDGANVRYLSNGKTIAMTPRFSPTRQEITYMSYESGQPQVYLLQIETGQRELVGNFPGMTFAPRFSPDGQKVVMSLLRDDGNSNIFAMDLRSRTTTRLTNSSAIDTSPSYSPDGSRVVFTSDRGGQPQIYAMGADGSGQTRISFGGGQYSTPVWSPRGDLIAFTKQSGGQFQIGVMKPDGSGERILSSGNLQEGPTWAPNGRVVMFFREGGGGPKLYSIDLTGRNEQPIPTKGFGSDPAWSPLLE</sequence>
<comment type="similarity">
    <text evidence="2 5">Belongs to the TolB family.</text>
</comment>
<organism evidence="8 9">
    <name type="scientific">Mesorhizobium liriopis</name>
    <dbReference type="NCBI Taxonomy" id="2953882"/>
    <lineage>
        <taxon>Bacteria</taxon>
        <taxon>Pseudomonadati</taxon>
        <taxon>Pseudomonadota</taxon>
        <taxon>Alphaproteobacteria</taxon>
        <taxon>Hyphomicrobiales</taxon>
        <taxon>Phyllobacteriaceae</taxon>
        <taxon>Mesorhizobium</taxon>
    </lineage>
</organism>
<name>A0ABT1C038_9HYPH</name>
<evidence type="ECO:0000256" key="3">
    <source>
        <dbReference type="ARBA" id="ARBA00022729"/>
    </source>
</evidence>
<evidence type="ECO:0000313" key="9">
    <source>
        <dbReference type="Proteomes" id="UP001205906"/>
    </source>
</evidence>
<comment type="caution">
    <text evidence="8">The sequence shown here is derived from an EMBL/GenBank/DDBJ whole genome shotgun (WGS) entry which is preliminary data.</text>
</comment>
<dbReference type="SUPFAM" id="SSF52964">
    <property type="entry name" value="TolB, N-terminal domain"/>
    <property type="match status" value="1"/>
</dbReference>
<feature type="chain" id="PRO_5044913803" description="Tol-Pal system protein TolB" evidence="5">
    <location>
        <begin position="29"/>
        <end position="435"/>
    </location>
</feature>
<protein>
    <recommendedName>
        <fullName evidence="5">Tol-Pal system protein TolB</fullName>
    </recommendedName>
</protein>
<comment type="function">
    <text evidence="5">Part of the Tol-Pal system, which plays a role in outer membrane invagination during cell division and is important for maintaining outer membrane integrity.</text>
</comment>
<reference evidence="8 9" key="1">
    <citation type="submission" date="2022-06" db="EMBL/GenBank/DDBJ databases">
        <title>Mesorhizobium sp. strain RP14 Genome sequencing and assembly.</title>
        <authorList>
            <person name="Kim I."/>
        </authorList>
    </citation>
    <scope>NUCLEOTIDE SEQUENCE [LARGE SCALE GENOMIC DNA]</scope>
    <source>
        <strain evidence="9">RP14(2022)</strain>
    </source>
</reference>
<dbReference type="EMBL" id="JAMXQS010000001">
    <property type="protein sequence ID" value="MCO6048192.1"/>
    <property type="molecule type" value="Genomic_DNA"/>
</dbReference>
<feature type="signal peptide" evidence="5">
    <location>
        <begin position="1"/>
        <end position="28"/>
    </location>
</feature>
<keyword evidence="3 5" id="KW-0732">Signal</keyword>
<dbReference type="Gene3D" id="3.40.50.10070">
    <property type="entry name" value="TolB, N-terminal domain"/>
    <property type="match status" value="1"/>
</dbReference>
<dbReference type="PANTHER" id="PTHR36842">
    <property type="entry name" value="PROTEIN TOLB HOMOLOG"/>
    <property type="match status" value="1"/>
</dbReference>
<dbReference type="InterPro" id="IPR014167">
    <property type="entry name" value="Tol-Pal_TolB"/>
</dbReference>
<evidence type="ECO:0000313" key="8">
    <source>
        <dbReference type="EMBL" id="MCO6048192.1"/>
    </source>
</evidence>
<dbReference type="InterPro" id="IPR007195">
    <property type="entry name" value="TolB_N"/>
</dbReference>
<comment type="subunit">
    <text evidence="5">The Tol-Pal system is composed of five core proteins: the inner membrane proteins TolA, TolQ and TolR, the periplasmic protein TolB and the outer membrane protein Pal. They form a network linking the inner and outer membranes and the peptidoglycan layer.</text>
</comment>
<keyword evidence="5" id="KW-0131">Cell cycle</keyword>
<keyword evidence="4 5" id="KW-0574">Periplasm</keyword>